<feature type="chain" id="PRO_5015126027" evidence="1">
    <location>
        <begin position="23"/>
        <end position="102"/>
    </location>
</feature>
<keyword evidence="1" id="KW-0732">Signal</keyword>
<dbReference type="Gramene" id="PRQ60839">
    <property type="protein sequence ID" value="PRQ60839"/>
    <property type="gene ID" value="RchiOBHm_Chr0c34g0502871"/>
</dbReference>
<dbReference type="Proteomes" id="UP000238479">
    <property type="component" value="Unassembled WGS sequence"/>
</dbReference>
<gene>
    <name evidence="2" type="ORF">RchiOBHm_Chr0c34g0502871</name>
</gene>
<evidence type="ECO:0000256" key="1">
    <source>
        <dbReference type="SAM" id="SignalP"/>
    </source>
</evidence>
<sequence length="102" mass="11254">MKLGHEVHHLSHLLLELCNVLGIGLLSLKQSLCGTSQCLSGISQCLYRLIIVRIGIPYVVLRRHVRSLIGRSLRTLETATKRVLNIFIVGPLEVGVVLHPGL</sequence>
<evidence type="ECO:0000313" key="3">
    <source>
        <dbReference type="Proteomes" id="UP000238479"/>
    </source>
</evidence>
<reference evidence="2 3" key="1">
    <citation type="journal article" date="2018" name="Nat. Genet.">
        <title>The Rosa genome provides new insights in the design of modern roses.</title>
        <authorList>
            <person name="Bendahmane M."/>
        </authorList>
    </citation>
    <scope>NUCLEOTIDE SEQUENCE [LARGE SCALE GENOMIC DNA]</scope>
    <source>
        <strain evidence="3">cv. Old Blush</strain>
    </source>
</reference>
<proteinExistence type="predicted"/>
<organism evidence="2 3">
    <name type="scientific">Rosa chinensis</name>
    <name type="common">China rose</name>
    <dbReference type="NCBI Taxonomy" id="74649"/>
    <lineage>
        <taxon>Eukaryota</taxon>
        <taxon>Viridiplantae</taxon>
        <taxon>Streptophyta</taxon>
        <taxon>Embryophyta</taxon>
        <taxon>Tracheophyta</taxon>
        <taxon>Spermatophyta</taxon>
        <taxon>Magnoliopsida</taxon>
        <taxon>eudicotyledons</taxon>
        <taxon>Gunneridae</taxon>
        <taxon>Pentapetalae</taxon>
        <taxon>rosids</taxon>
        <taxon>fabids</taxon>
        <taxon>Rosales</taxon>
        <taxon>Rosaceae</taxon>
        <taxon>Rosoideae</taxon>
        <taxon>Rosoideae incertae sedis</taxon>
        <taxon>Rosa</taxon>
    </lineage>
</organism>
<keyword evidence="3" id="KW-1185">Reference proteome</keyword>
<dbReference type="EMBL" id="PDCK01000030">
    <property type="protein sequence ID" value="PRQ60839.1"/>
    <property type="molecule type" value="Genomic_DNA"/>
</dbReference>
<comment type="caution">
    <text evidence="2">The sequence shown here is derived from an EMBL/GenBank/DDBJ whole genome shotgun (WGS) entry which is preliminary data.</text>
</comment>
<evidence type="ECO:0000313" key="2">
    <source>
        <dbReference type="EMBL" id="PRQ60839.1"/>
    </source>
</evidence>
<name>A0A2P6SQ61_ROSCH</name>
<feature type="signal peptide" evidence="1">
    <location>
        <begin position="1"/>
        <end position="22"/>
    </location>
</feature>
<dbReference type="AlphaFoldDB" id="A0A2P6SQ61"/>
<protein>
    <submittedName>
        <fullName evidence="2">Uncharacterized protein</fullName>
    </submittedName>
</protein>
<accession>A0A2P6SQ61</accession>